<dbReference type="AlphaFoldDB" id="A0A0R1XXC8"/>
<accession>A0A0R1XXC8</accession>
<keyword evidence="1" id="KW-0472">Membrane</keyword>
<feature type="transmembrane region" description="Helical" evidence="1">
    <location>
        <begin position="49"/>
        <end position="68"/>
    </location>
</feature>
<dbReference type="Pfam" id="PF11694">
    <property type="entry name" value="DUF3290"/>
    <property type="match status" value="1"/>
</dbReference>
<organism evidence="2 3">
    <name type="scientific">Agrilactobacillus composti DSM 18527 = JCM 14202</name>
    <dbReference type="NCBI Taxonomy" id="1423734"/>
    <lineage>
        <taxon>Bacteria</taxon>
        <taxon>Bacillati</taxon>
        <taxon>Bacillota</taxon>
        <taxon>Bacilli</taxon>
        <taxon>Lactobacillales</taxon>
        <taxon>Lactobacillaceae</taxon>
        <taxon>Agrilactobacillus</taxon>
    </lineage>
</organism>
<gene>
    <name evidence="2" type="ORF">FC83_GL001935</name>
</gene>
<keyword evidence="1" id="KW-1133">Transmembrane helix</keyword>
<dbReference type="Proteomes" id="UP000051236">
    <property type="component" value="Unassembled WGS sequence"/>
</dbReference>
<dbReference type="PATRIC" id="fig|1423734.3.peg.1958"/>
<dbReference type="eggNOG" id="ENOG5032ZGB">
    <property type="taxonomic scope" value="Bacteria"/>
</dbReference>
<feature type="transmembrane region" description="Helical" evidence="1">
    <location>
        <begin position="16"/>
        <end position="37"/>
    </location>
</feature>
<dbReference type="InterPro" id="IPR021707">
    <property type="entry name" value="DUF3290"/>
</dbReference>
<protein>
    <recommendedName>
        <fullName evidence="4">DUF3290 domain-containing protein</fullName>
    </recommendedName>
</protein>
<comment type="caution">
    <text evidence="2">The sequence shown here is derived from an EMBL/GenBank/DDBJ whole genome shotgun (WGS) entry which is preliminary data.</text>
</comment>
<evidence type="ECO:0008006" key="4">
    <source>
        <dbReference type="Google" id="ProtNLM"/>
    </source>
</evidence>
<sequence>MWTYQYFQNHETNRIIYLRFGLIILSAILLIITLIAYLRQRNNSKNRELLIIFILSTLLFVTVQTGHWQETRTGFNNSNQVVRFMQSVAKAQHTTPGKIATNQQNLSSGMIVKVGTNFYSVKFNNDASISSYELTKTALINSKISYDPK</sequence>
<reference evidence="2 3" key="1">
    <citation type="journal article" date="2015" name="Genome Announc.">
        <title>Expanding the biotechnology potential of lactobacilli through comparative genomics of 213 strains and associated genera.</title>
        <authorList>
            <person name="Sun Z."/>
            <person name="Harris H.M."/>
            <person name="McCann A."/>
            <person name="Guo C."/>
            <person name="Argimon S."/>
            <person name="Zhang W."/>
            <person name="Yang X."/>
            <person name="Jeffery I.B."/>
            <person name="Cooney J.C."/>
            <person name="Kagawa T.F."/>
            <person name="Liu W."/>
            <person name="Song Y."/>
            <person name="Salvetti E."/>
            <person name="Wrobel A."/>
            <person name="Rasinkangas P."/>
            <person name="Parkhill J."/>
            <person name="Rea M.C."/>
            <person name="O'Sullivan O."/>
            <person name="Ritari J."/>
            <person name="Douillard F.P."/>
            <person name="Paul Ross R."/>
            <person name="Yang R."/>
            <person name="Briner A.E."/>
            <person name="Felis G.E."/>
            <person name="de Vos W.M."/>
            <person name="Barrangou R."/>
            <person name="Klaenhammer T.R."/>
            <person name="Caufield P.W."/>
            <person name="Cui Y."/>
            <person name="Zhang H."/>
            <person name="O'Toole P.W."/>
        </authorList>
    </citation>
    <scope>NUCLEOTIDE SEQUENCE [LARGE SCALE GENOMIC DNA]</scope>
    <source>
        <strain evidence="2 3">DSM 18527</strain>
    </source>
</reference>
<dbReference type="EMBL" id="AZGA01000020">
    <property type="protein sequence ID" value="KRM34798.1"/>
    <property type="molecule type" value="Genomic_DNA"/>
</dbReference>
<evidence type="ECO:0000313" key="3">
    <source>
        <dbReference type="Proteomes" id="UP000051236"/>
    </source>
</evidence>
<name>A0A0R1XXC8_9LACO</name>
<evidence type="ECO:0000313" key="2">
    <source>
        <dbReference type="EMBL" id="KRM34798.1"/>
    </source>
</evidence>
<evidence type="ECO:0000256" key="1">
    <source>
        <dbReference type="SAM" id="Phobius"/>
    </source>
</evidence>
<keyword evidence="3" id="KW-1185">Reference proteome</keyword>
<dbReference type="STRING" id="1423734.FC83_GL001935"/>
<keyword evidence="1" id="KW-0812">Transmembrane</keyword>
<proteinExistence type="predicted"/>